<keyword evidence="3" id="KW-1185">Reference proteome</keyword>
<feature type="compositionally biased region" description="Basic and acidic residues" evidence="1">
    <location>
        <begin position="7"/>
        <end position="24"/>
    </location>
</feature>
<evidence type="ECO:0000313" key="3">
    <source>
        <dbReference type="Proteomes" id="UP000655225"/>
    </source>
</evidence>
<name>A0A835D253_TETSI</name>
<protein>
    <submittedName>
        <fullName evidence="2">Uncharacterized protein</fullName>
    </submittedName>
</protein>
<dbReference type="Proteomes" id="UP000655225">
    <property type="component" value="Unassembled WGS sequence"/>
</dbReference>
<feature type="region of interest" description="Disordered" evidence="1">
    <location>
        <begin position="1"/>
        <end position="30"/>
    </location>
</feature>
<gene>
    <name evidence="2" type="ORF">HHK36_029864</name>
</gene>
<evidence type="ECO:0000256" key="1">
    <source>
        <dbReference type="SAM" id="MobiDB-lite"/>
    </source>
</evidence>
<organism evidence="2 3">
    <name type="scientific">Tetracentron sinense</name>
    <name type="common">Spur-leaf</name>
    <dbReference type="NCBI Taxonomy" id="13715"/>
    <lineage>
        <taxon>Eukaryota</taxon>
        <taxon>Viridiplantae</taxon>
        <taxon>Streptophyta</taxon>
        <taxon>Embryophyta</taxon>
        <taxon>Tracheophyta</taxon>
        <taxon>Spermatophyta</taxon>
        <taxon>Magnoliopsida</taxon>
        <taxon>Trochodendrales</taxon>
        <taxon>Trochodendraceae</taxon>
        <taxon>Tetracentron</taxon>
    </lineage>
</organism>
<dbReference type="AlphaFoldDB" id="A0A835D253"/>
<reference evidence="2 3" key="1">
    <citation type="submission" date="2020-04" db="EMBL/GenBank/DDBJ databases">
        <title>Plant Genome Project.</title>
        <authorList>
            <person name="Zhang R.-G."/>
        </authorList>
    </citation>
    <scope>NUCLEOTIDE SEQUENCE [LARGE SCALE GENOMIC DNA]</scope>
    <source>
        <strain evidence="2">YNK0</strain>
        <tissue evidence="2">Leaf</tissue>
    </source>
</reference>
<dbReference type="EMBL" id="JABCRI010000023">
    <property type="protein sequence ID" value="KAF8378521.1"/>
    <property type="molecule type" value="Genomic_DNA"/>
</dbReference>
<sequence length="73" mass="8443">MTGEVEPLERVEVATREGDRDTDRWQGTSTATKGLRELRFDVTKAIREMSFEPDPERSSIIEKIFVKSETLDR</sequence>
<evidence type="ECO:0000313" key="2">
    <source>
        <dbReference type="EMBL" id="KAF8378521.1"/>
    </source>
</evidence>
<comment type="caution">
    <text evidence="2">The sequence shown here is derived from an EMBL/GenBank/DDBJ whole genome shotgun (WGS) entry which is preliminary data.</text>
</comment>
<proteinExistence type="predicted"/>
<accession>A0A835D253</accession>